<organism evidence="18 19">
    <name type="scientific">Methanimicrococcus blatticola</name>
    <dbReference type="NCBI Taxonomy" id="91560"/>
    <lineage>
        <taxon>Archaea</taxon>
        <taxon>Methanobacteriati</taxon>
        <taxon>Methanobacteriota</taxon>
        <taxon>Stenosarchaea group</taxon>
        <taxon>Methanomicrobia</taxon>
        <taxon>Methanosarcinales</taxon>
        <taxon>Methanosarcinaceae</taxon>
        <taxon>Methanimicrococcus</taxon>
    </lineage>
</organism>
<keyword evidence="5 13" id="KW-0597">Phosphoprotein</keyword>
<keyword evidence="13" id="KW-0963">Cytoplasm</keyword>
<dbReference type="GO" id="GO:0006183">
    <property type="term" value="P:GTP biosynthetic process"/>
    <property type="evidence" value="ECO:0007669"/>
    <property type="project" value="UniProtKB-UniRule"/>
</dbReference>
<name>A0A484F6T4_9EURY</name>
<feature type="binding site" evidence="13 14">
    <location>
        <position position="57"/>
    </location>
    <ligand>
        <name>ATP</name>
        <dbReference type="ChEBI" id="CHEBI:30616"/>
    </ligand>
</feature>
<dbReference type="PROSITE" id="PS51374">
    <property type="entry name" value="NDPK_LIKE"/>
    <property type="match status" value="1"/>
</dbReference>
<keyword evidence="12 13" id="KW-0546">Nucleotide metabolism</keyword>
<comment type="subcellular location">
    <subcellularLocation>
        <location evidence="13">Cytoplasm</location>
    </subcellularLocation>
</comment>
<comment type="catalytic activity">
    <reaction evidence="13">
        <text>a ribonucleoside 5'-diphosphate + ATP = a ribonucleoside 5'-triphosphate + ADP</text>
        <dbReference type="Rhea" id="RHEA:18113"/>
        <dbReference type="ChEBI" id="CHEBI:30616"/>
        <dbReference type="ChEBI" id="CHEBI:57930"/>
        <dbReference type="ChEBI" id="CHEBI:61557"/>
        <dbReference type="ChEBI" id="CHEBI:456216"/>
        <dbReference type="EC" id="2.7.4.6"/>
    </reaction>
</comment>
<evidence type="ECO:0000256" key="11">
    <source>
        <dbReference type="ARBA" id="ARBA00022842"/>
    </source>
</evidence>
<evidence type="ECO:0000313" key="19">
    <source>
        <dbReference type="Proteomes" id="UP000294855"/>
    </source>
</evidence>
<evidence type="ECO:0000256" key="9">
    <source>
        <dbReference type="ARBA" id="ARBA00022777"/>
    </source>
</evidence>
<gene>
    <name evidence="13" type="primary">ndk</name>
    <name evidence="18" type="ORF">C7391_0812</name>
</gene>
<evidence type="ECO:0000256" key="14">
    <source>
        <dbReference type="PROSITE-ProRule" id="PRU00706"/>
    </source>
</evidence>
<feature type="binding site" evidence="13 14">
    <location>
        <position position="9"/>
    </location>
    <ligand>
        <name>ATP</name>
        <dbReference type="ChEBI" id="CHEBI:30616"/>
    </ligand>
</feature>
<dbReference type="PROSITE" id="PS00469">
    <property type="entry name" value="NDPK"/>
    <property type="match status" value="1"/>
</dbReference>
<dbReference type="OrthoDB" id="6874at2157"/>
<comment type="similarity">
    <text evidence="2 13 14 15">Belongs to the NDK family.</text>
</comment>
<dbReference type="PRINTS" id="PR01243">
    <property type="entry name" value="NUCDPKINASE"/>
</dbReference>
<evidence type="ECO:0000256" key="8">
    <source>
        <dbReference type="ARBA" id="ARBA00022741"/>
    </source>
</evidence>
<keyword evidence="19" id="KW-1185">Reference proteome</keyword>
<evidence type="ECO:0000259" key="17">
    <source>
        <dbReference type="SMART" id="SM00562"/>
    </source>
</evidence>
<evidence type="ECO:0000256" key="12">
    <source>
        <dbReference type="ARBA" id="ARBA00023080"/>
    </source>
</evidence>
<feature type="binding site" evidence="13 14">
    <location>
        <position position="112"/>
    </location>
    <ligand>
        <name>ATP</name>
        <dbReference type="ChEBI" id="CHEBI:30616"/>
    </ligand>
</feature>
<keyword evidence="9 13" id="KW-0418">Kinase</keyword>
<evidence type="ECO:0000256" key="15">
    <source>
        <dbReference type="RuleBase" id="RU004011"/>
    </source>
</evidence>
<dbReference type="GO" id="GO:0046872">
    <property type="term" value="F:metal ion binding"/>
    <property type="evidence" value="ECO:0007669"/>
    <property type="project" value="UniProtKB-KW"/>
</dbReference>
<evidence type="ECO:0000313" key="18">
    <source>
        <dbReference type="EMBL" id="TDQ69483.1"/>
    </source>
</evidence>
<comment type="cofactor">
    <cofactor evidence="1 13">
        <name>Mg(2+)</name>
        <dbReference type="ChEBI" id="CHEBI:18420"/>
    </cofactor>
</comment>
<dbReference type="PANTHER" id="PTHR11349">
    <property type="entry name" value="NUCLEOSIDE DIPHOSPHATE KINASE"/>
    <property type="match status" value="1"/>
</dbReference>
<dbReference type="HAMAP" id="MF_00451">
    <property type="entry name" value="NDP_kinase"/>
    <property type="match status" value="1"/>
</dbReference>
<dbReference type="GO" id="GO:0006228">
    <property type="term" value="P:UTP biosynthetic process"/>
    <property type="evidence" value="ECO:0007669"/>
    <property type="project" value="UniProtKB-UniRule"/>
</dbReference>
<evidence type="ECO:0000256" key="2">
    <source>
        <dbReference type="ARBA" id="ARBA00008142"/>
    </source>
</evidence>
<feature type="binding site" evidence="13 14">
    <location>
        <position position="102"/>
    </location>
    <ligand>
        <name>ATP</name>
        <dbReference type="ChEBI" id="CHEBI:30616"/>
    </ligand>
</feature>
<evidence type="ECO:0000256" key="6">
    <source>
        <dbReference type="ARBA" id="ARBA00022679"/>
    </source>
</evidence>
<evidence type="ECO:0000256" key="16">
    <source>
        <dbReference type="RuleBase" id="RU004013"/>
    </source>
</evidence>
<sequence length="149" mass="16229">MEQTYVMIKPDGVARGLMGEVLGRIEKKGLKIVGMKFAVMEEAKAKEHYAEHAERPFFAGLVEFITSAPSLSLIVEGNDSIKIMRAINGATKPAEAAPGTIRGDFAVDTGRNLVHASDSPEAAAREIKIHFGDCAPLTYKRCDDDCLYE</sequence>
<dbReference type="GO" id="GO:0006241">
    <property type="term" value="P:CTP biosynthetic process"/>
    <property type="evidence" value="ECO:0007669"/>
    <property type="project" value="UniProtKB-UniRule"/>
</dbReference>
<dbReference type="InterPro" id="IPR036850">
    <property type="entry name" value="NDK-like_dom_sf"/>
</dbReference>
<proteinExistence type="inferred from homology"/>
<evidence type="ECO:0000256" key="1">
    <source>
        <dbReference type="ARBA" id="ARBA00001946"/>
    </source>
</evidence>
<keyword evidence="10 13" id="KW-0067">ATP-binding</keyword>
<evidence type="ECO:0000256" key="7">
    <source>
        <dbReference type="ARBA" id="ARBA00022723"/>
    </source>
</evidence>
<dbReference type="Gene3D" id="3.30.70.141">
    <property type="entry name" value="Nucleoside diphosphate kinase-like domain"/>
    <property type="match status" value="1"/>
</dbReference>
<dbReference type="RefSeq" id="WP_133517273.1">
    <property type="nucleotide sequence ID" value="NZ_JAHDUW010000002.1"/>
</dbReference>
<accession>A0A484F6T4</accession>
<dbReference type="SUPFAM" id="SSF54919">
    <property type="entry name" value="Nucleoside diphosphate kinase, NDK"/>
    <property type="match status" value="1"/>
</dbReference>
<comment type="caution">
    <text evidence="18">The sequence shown here is derived from an EMBL/GenBank/DDBJ whole genome shotgun (WGS) entry which is preliminary data.</text>
</comment>
<dbReference type="InterPro" id="IPR034907">
    <property type="entry name" value="NDK-like_dom"/>
</dbReference>
<keyword evidence="11 13" id="KW-0460">Magnesium</keyword>
<dbReference type="NCBIfam" id="NF001908">
    <property type="entry name" value="PRK00668.1"/>
    <property type="match status" value="1"/>
</dbReference>
<dbReference type="InterPro" id="IPR023005">
    <property type="entry name" value="Nucleoside_diP_kinase_AS"/>
</dbReference>
<dbReference type="InterPro" id="IPR001564">
    <property type="entry name" value="Nucleoside_diP_kinase"/>
</dbReference>
<dbReference type="GO" id="GO:0004550">
    <property type="term" value="F:nucleoside diphosphate kinase activity"/>
    <property type="evidence" value="ECO:0007669"/>
    <property type="project" value="UniProtKB-UniRule"/>
</dbReference>
<dbReference type="EMBL" id="SNYS01000007">
    <property type="protein sequence ID" value="TDQ69483.1"/>
    <property type="molecule type" value="Genomic_DNA"/>
</dbReference>
<evidence type="ECO:0000256" key="10">
    <source>
        <dbReference type="ARBA" id="ARBA00022840"/>
    </source>
</evidence>
<dbReference type="GO" id="GO:0005524">
    <property type="term" value="F:ATP binding"/>
    <property type="evidence" value="ECO:0007669"/>
    <property type="project" value="UniProtKB-UniRule"/>
</dbReference>
<dbReference type="EC" id="2.7.4.6" evidence="3 13"/>
<comment type="function">
    <text evidence="13">Major role in the synthesis of nucleoside triphosphates other than ATP. The ATP gamma phosphate is transferred to the NDP beta phosphate via a ping-pong mechanism, using a phosphorylated active-site intermediate.</text>
</comment>
<dbReference type="AlphaFoldDB" id="A0A484F6T4"/>
<reference evidence="18 19" key="1">
    <citation type="submission" date="2019-03" db="EMBL/GenBank/DDBJ databases">
        <title>Genomic Encyclopedia of Type Strains, Phase IV (KMG-IV): sequencing the most valuable type-strain genomes for metagenomic binning, comparative biology and taxonomic classification.</title>
        <authorList>
            <person name="Goeker M."/>
        </authorList>
    </citation>
    <scope>NUCLEOTIDE SEQUENCE [LARGE SCALE GENOMIC DNA]</scope>
    <source>
        <strain evidence="18 19">DSM 13328</strain>
    </source>
</reference>
<evidence type="ECO:0000256" key="13">
    <source>
        <dbReference type="HAMAP-Rule" id="MF_00451"/>
    </source>
</evidence>
<keyword evidence="8 13" id="KW-0547">Nucleotide-binding</keyword>
<evidence type="ECO:0000256" key="3">
    <source>
        <dbReference type="ARBA" id="ARBA00012966"/>
    </source>
</evidence>
<feature type="binding site" evidence="13 14">
    <location>
        <position position="91"/>
    </location>
    <ligand>
        <name>ATP</name>
        <dbReference type="ChEBI" id="CHEBI:30616"/>
    </ligand>
</feature>
<dbReference type="Pfam" id="PF00334">
    <property type="entry name" value="NDK"/>
    <property type="match status" value="1"/>
</dbReference>
<dbReference type="CDD" id="cd04413">
    <property type="entry name" value="NDPk_I"/>
    <property type="match status" value="1"/>
</dbReference>
<dbReference type="SMART" id="SM00562">
    <property type="entry name" value="NDK"/>
    <property type="match status" value="1"/>
</dbReference>
<feature type="domain" description="Nucleoside diphosphate kinase-like" evidence="17">
    <location>
        <begin position="1"/>
        <end position="138"/>
    </location>
</feature>
<evidence type="ECO:0000256" key="5">
    <source>
        <dbReference type="ARBA" id="ARBA00022553"/>
    </source>
</evidence>
<feature type="binding site" evidence="13 14">
    <location>
        <position position="85"/>
    </location>
    <ligand>
        <name>ATP</name>
        <dbReference type="ChEBI" id="CHEBI:30616"/>
    </ligand>
</feature>
<dbReference type="GO" id="GO:0005737">
    <property type="term" value="C:cytoplasm"/>
    <property type="evidence" value="ECO:0007669"/>
    <property type="project" value="UniProtKB-SubCell"/>
</dbReference>
<keyword evidence="6 13" id="KW-0808">Transferase</keyword>
<comment type="catalytic activity">
    <reaction evidence="13 16">
        <text>a 2'-deoxyribonucleoside 5'-diphosphate + ATP = a 2'-deoxyribonucleoside 5'-triphosphate + ADP</text>
        <dbReference type="Rhea" id="RHEA:44640"/>
        <dbReference type="ChEBI" id="CHEBI:30616"/>
        <dbReference type="ChEBI" id="CHEBI:61560"/>
        <dbReference type="ChEBI" id="CHEBI:73316"/>
        <dbReference type="ChEBI" id="CHEBI:456216"/>
        <dbReference type="EC" id="2.7.4.6"/>
    </reaction>
</comment>
<evidence type="ECO:0000256" key="4">
    <source>
        <dbReference type="ARBA" id="ARBA00017632"/>
    </source>
</evidence>
<dbReference type="FunFam" id="3.30.70.141:FF:000003">
    <property type="entry name" value="Nucleoside diphosphate kinase"/>
    <property type="match status" value="1"/>
</dbReference>
<protein>
    <recommendedName>
        <fullName evidence="4 13">Nucleoside diphosphate kinase</fullName>
        <shortName evidence="13">NDK</shortName>
        <shortName evidence="13">NDP kinase</shortName>
        <ecNumber evidence="3 13">2.7.4.6</ecNumber>
    </recommendedName>
    <alternativeName>
        <fullName evidence="13">Nucleoside-2-P kinase</fullName>
    </alternativeName>
</protein>
<dbReference type="Proteomes" id="UP000294855">
    <property type="component" value="Unassembled WGS sequence"/>
</dbReference>
<feature type="active site" description="Pros-phosphohistidine intermediate" evidence="13 14">
    <location>
        <position position="115"/>
    </location>
</feature>
<keyword evidence="7 13" id="KW-0479">Metal-binding</keyword>